<evidence type="ECO:0000313" key="2">
    <source>
        <dbReference type="Proteomes" id="UP001190926"/>
    </source>
</evidence>
<evidence type="ECO:0000313" key="1">
    <source>
        <dbReference type="EMBL" id="KAH6823507.1"/>
    </source>
</evidence>
<dbReference type="PANTHER" id="PTHR33358">
    <property type="entry name" value="F-BOX PROTEIN WITH A DOMAIN PROTEIN"/>
    <property type="match status" value="1"/>
</dbReference>
<accession>A0AAD4IY13</accession>
<keyword evidence="2" id="KW-1185">Reference proteome</keyword>
<name>A0AAD4IY13_PERFH</name>
<dbReference type="InterPro" id="IPR027949">
    <property type="entry name" value="Chloroplast_duf"/>
</dbReference>
<dbReference type="Pfam" id="PF14476">
    <property type="entry name" value="Chloroplast_duf"/>
    <property type="match status" value="1"/>
</dbReference>
<dbReference type="Proteomes" id="UP001190926">
    <property type="component" value="Unassembled WGS sequence"/>
</dbReference>
<organism evidence="1 2">
    <name type="scientific">Perilla frutescens var. hirtella</name>
    <name type="common">Perilla citriodora</name>
    <name type="synonym">Perilla setoyensis</name>
    <dbReference type="NCBI Taxonomy" id="608512"/>
    <lineage>
        <taxon>Eukaryota</taxon>
        <taxon>Viridiplantae</taxon>
        <taxon>Streptophyta</taxon>
        <taxon>Embryophyta</taxon>
        <taxon>Tracheophyta</taxon>
        <taxon>Spermatophyta</taxon>
        <taxon>Magnoliopsida</taxon>
        <taxon>eudicotyledons</taxon>
        <taxon>Gunneridae</taxon>
        <taxon>Pentapetalae</taxon>
        <taxon>asterids</taxon>
        <taxon>lamiids</taxon>
        <taxon>Lamiales</taxon>
        <taxon>Lamiaceae</taxon>
        <taxon>Nepetoideae</taxon>
        <taxon>Elsholtzieae</taxon>
        <taxon>Perilla</taxon>
    </lineage>
</organism>
<reference evidence="1 2" key="1">
    <citation type="journal article" date="2021" name="Nat. Commun.">
        <title>Incipient diploidization of the medicinal plant Perilla within 10,000 years.</title>
        <authorList>
            <person name="Zhang Y."/>
            <person name="Shen Q."/>
            <person name="Leng L."/>
            <person name="Zhang D."/>
            <person name="Chen S."/>
            <person name="Shi Y."/>
            <person name="Ning Z."/>
            <person name="Chen S."/>
        </authorList>
    </citation>
    <scope>NUCLEOTIDE SEQUENCE [LARGE SCALE GENOMIC DNA]</scope>
    <source>
        <strain evidence="2">cv. PC099</strain>
    </source>
</reference>
<gene>
    <name evidence="1" type="ORF">C2S53_014709</name>
</gene>
<sequence length="153" mass="16703">MREVVKILRVKDKRDYLRLGEKALNLNKFLAITGPVLTGLAAVGSAADGGWAAVVGVLGGALASVVNTFEHGGQVGMVFEMYRSNAGFFEMMEESIESNLNEDDLEKRENGEMFEIKVALQLGRSLSQLRGLARGEDDDGDDDIKDEFASKLF</sequence>
<comment type="caution">
    <text evidence="1">The sequence shown here is derived from an EMBL/GenBank/DDBJ whole genome shotgun (WGS) entry which is preliminary data.</text>
</comment>
<dbReference type="EMBL" id="SDAM02000798">
    <property type="protein sequence ID" value="KAH6823507.1"/>
    <property type="molecule type" value="Genomic_DNA"/>
</dbReference>
<proteinExistence type="predicted"/>
<dbReference type="PANTHER" id="PTHR33358:SF12">
    <property type="entry name" value="F-BOX PROTEIN WITH A DOMAIN PROTEIN"/>
    <property type="match status" value="1"/>
</dbReference>
<dbReference type="AlphaFoldDB" id="A0AAD4IY13"/>
<protein>
    <submittedName>
        <fullName evidence="1">F-box protein with a domain protein</fullName>
    </submittedName>
</protein>